<organism evidence="1 2">
    <name type="scientific">Methylobacterium aerolatum</name>
    <dbReference type="NCBI Taxonomy" id="418708"/>
    <lineage>
        <taxon>Bacteria</taxon>
        <taxon>Pseudomonadati</taxon>
        <taxon>Pseudomonadota</taxon>
        <taxon>Alphaproteobacteria</taxon>
        <taxon>Hyphomicrobiales</taxon>
        <taxon>Methylobacteriaceae</taxon>
        <taxon>Methylobacterium</taxon>
    </lineage>
</organism>
<dbReference type="EMBL" id="JAUSVP010000007">
    <property type="protein sequence ID" value="MDQ0448117.1"/>
    <property type="molecule type" value="Genomic_DNA"/>
</dbReference>
<gene>
    <name evidence="1" type="ORF">QO012_002625</name>
</gene>
<keyword evidence="2" id="KW-1185">Reference proteome</keyword>
<accession>A0ABU0I0J3</accession>
<reference evidence="1 2" key="1">
    <citation type="submission" date="2023-07" db="EMBL/GenBank/DDBJ databases">
        <title>Genomic Encyclopedia of Type Strains, Phase IV (KMG-IV): sequencing the most valuable type-strain genomes for metagenomic binning, comparative biology and taxonomic classification.</title>
        <authorList>
            <person name="Goeker M."/>
        </authorList>
    </citation>
    <scope>NUCLEOTIDE SEQUENCE [LARGE SCALE GENOMIC DNA]</scope>
    <source>
        <strain evidence="1 2">DSM 19013</strain>
    </source>
</reference>
<evidence type="ECO:0000313" key="1">
    <source>
        <dbReference type="EMBL" id="MDQ0448117.1"/>
    </source>
</evidence>
<dbReference type="Proteomes" id="UP001231124">
    <property type="component" value="Unassembled WGS sequence"/>
</dbReference>
<comment type="caution">
    <text evidence="1">The sequence shown here is derived from an EMBL/GenBank/DDBJ whole genome shotgun (WGS) entry which is preliminary data.</text>
</comment>
<name>A0ABU0I0J3_9HYPH</name>
<protein>
    <submittedName>
        <fullName evidence="1">Uncharacterized protein</fullName>
    </submittedName>
</protein>
<proteinExistence type="predicted"/>
<sequence>MPYRFHVKPKPCACRLTAAGTPLTKSETPPGV</sequence>
<evidence type="ECO:0000313" key="2">
    <source>
        <dbReference type="Proteomes" id="UP001231124"/>
    </source>
</evidence>